<keyword evidence="2" id="KW-1185">Reference proteome</keyword>
<accession>D7UUD0</accession>
<dbReference type="EMBL" id="ACCR02000002">
    <property type="protein sequence ID" value="EFI85237.1"/>
    <property type="molecule type" value="Genomic_DNA"/>
</dbReference>
<name>D7UUD0_LISGR</name>
<dbReference type="AlphaFoldDB" id="D7UUD0"/>
<protein>
    <submittedName>
        <fullName evidence="1">Uncharacterized protein</fullName>
    </submittedName>
</protein>
<gene>
    <name evidence="1" type="ORF">HMPREF0556_10436</name>
</gene>
<evidence type="ECO:0000313" key="2">
    <source>
        <dbReference type="Proteomes" id="UP000010119"/>
    </source>
</evidence>
<sequence length="44" mass="5214">MVVALQNVVVYKNQSRIGLQKLYKVRKKNQEKDVLKEVNLNDRN</sequence>
<organism evidence="1 2">
    <name type="scientific">Listeria grayi DSM 20601</name>
    <dbReference type="NCBI Taxonomy" id="525367"/>
    <lineage>
        <taxon>Bacteria</taxon>
        <taxon>Bacillati</taxon>
        <taxon>Bacillota</taxon>
        <taxon>Bacilli</taxon>
        <taxon>Bacillales</taxon>
        <taxon>Listeriaceae</taxon>
        <taxon>Listeria</taxon>
    </lineage>
</organism>
<reference evidence="1" key="1">
    <citation type="submission" date="2010-06" db="EMBL/GenBank/DDBJ databases">
        <authorList>
            <person name="Muzny D."/>
            <person name="Qin X."/>
            <person name="Buhay C."/>
            <person name="Dugan-Rocha S."/>
            <person name="Ding Y."/>
            <person name="Chen G."/>
            <person name="Hawes A."/>
            <person name="Holder M."/>
            <person name="Jhangiani S."/>
            <person name="Johnson A."/>
            <person name="Khan Z."/>
            <person name="Li Z."/>
            <person name="Liu W."/>
            <person name="Liu X."/>
            <person name="Perez L."/>
            <person name="Shen H."/>
            <person name="Wang Q."/>
            <person name="Watt J."/>
            <person name="Xi L."/>
            <person name="Xin Y."/>
            <person name="Zhou J."/>
            <person name="Deng J."/>
            <person name="Jiang H."/>
            <person name="Liu Y."/>
            <person name="Qu J."/>
            <person name="Song X.-Z."/>
            <person name="Zhang L."/>
            <person name="Villasana D."/>
            <person name="Johnson A."/>
            <person name="Liu J."/>
            <person name="Liyanage D."/>
            <person name="Lorensuhewa L."/>
            <person name="Robinson T."/>
            <person name="Song A."/>
            <person name="Song B.-B."/>
            <person name="Dinh H."/>
            <person name="Thornton R."/>
            <person name="Coyle M."/>
            <person name="Francisco L."/>
            <person name="Jackson L."/>
            <person name="Javaid M."/>
            <person name="Korchina V."/>
            <person name="Kovar C."/>
            <person name="Mata R."/>
            <person name="Mathew T."/>
            <person name="Ngo R."/>
            <person name="Nguyen L."/>
            <person name="Nguyen N."/>
            <person name="Okwuonu G."/>
            <person name="Ongeri F."/>
            <person name="Pham C."/>
            <person name="Simmons D."/>
            <person name="Wilczek-Boney K."/>
            <person name="Hale W."/>
            <person name="Jakkamsetti A."/>
            <person name="Pham P."/>
            <person name="Ruth R."/>
            <person name="San Lucas F."/>
            <person name="Warren J."/>
            <person name="Zhang J."/>
            <person name="Zhao Z."/>
            <person name="Zhou C."/>
            <person name="Zhu D."/>
            <person name="Lee S."/>
            <person name="Bess C."/>
            <person name="Blankenburg K."/>
            <person name="Forbes L."/>
            <person name="Fu Q."/>
            <person name="Gubbala S."/>
            <person name="Hirani K."/>
            <person name="Jayaseelan J.C."/>
            <person name="Lara F."/>
            <person name="Munidasa M."/>
            <person name="Palculict T."/>
            <person name="Patil S."/>
            <person name="Pu L.-L."/>
            <person name="Saada N."/>
            <person name="Tang L."/>
            <person name="Weissenberger G."/>
            <person name="Zhu Y."/>
            <person name="Hemphill L."/>
            <person name="Shang Y."/>
            <person name="Youmans B."/>
            <person name="Ayvaz T."/>
            <person name="Ross M."/>
            <person name="Santibanez J."/>
            <person name="Aqrawi P."/>
            <person name="Gross S."/>
            <person name="Joshi V."/>
            <person name="Fowler G."/>
            <person name="Nazareth L."/>
            <person name="Reid J."/>
            <person name="Worley K."/>
            <person name="Petrosino J."/>
            <person name="Highlander S."/>
            <person name="Gibbs R."/>
        </authorList>
    </citation>
    <scope>NUCLEOTIDE SEQUENCE [LARGE SCALE GENOMIC DNA]</scope>
    <source>
        <strain evidence="1">DSM 20601</strain>
    </source>
</reference>
<dbReference type="HOGENOM" id="CLU_3218201_0_0_9"/>
<dbReference type="Proteomes" id="UP000010119">
    <property type="component" value="Unassembled WGS sequence"/>
</dbReference>
<comment type="caution">
    <text evidence="1">The sequence shown here is derived from an EMBL/GenBank/DDBJ whole genome shotgun (WGS) entry which is preliminary data.</text>
</comment>
<evidence type="ECO:0000313" key="1">
    <source>
        <dbReference type="EMBL" id="EFI85237.1"/>
    </source>
</evidence>
<proteinExistence type="predicted"/>